<evidence type="ECO:0000313" key="2">
    <source>
        <dbReference type="EMBL" id="CCW35102.1"/>
    </source>
</evidence>
<dbReference type="EMBL" id="HF951689">
    <property type="protein sequence ID" value="CCW35102.1"/>
    <property type="molecule type" value="Genomic_DNA"/>
</dbReference>
<dbReference type="AlphaFoldDB" id="S0EYQ1"/>
<proteinExistence type="predicted"/>
<keyword evidence="3" id="KW-1185">Reference proteome</keyword>
<dbReference type="Proteomes" id="UP000014227">
    <property type="component" value="Chromosome I"/>
</dbReference>
<feature type="region of interest" description="Disordered" evidence="1">
    <location>
        <begin position="33"/>
        <end position="75"/>
    </location>
</feature>
<gene>
    <name evidence="2" type="ORF">CCALI_01284</name>
</gene>
<dbReference type="PATRIC" id="fig|1303518.3.peg.1308"/>
<dbReference type="HOGENOM" id="CLU_1508036_0_0_0"/>
<reference evidence="3" key="1">
    <citation type="submission" date="2013-03" db="EMBL/GenBank/DDBJ databases">
        <title>Genome sequence of Chthonomonas calidirosea, the first sequenced genome from the Armatimonadetes phylum (formally candidate division OP10).</title>
        <authorList>
            <person name="Lee K.C.Y."/>
            <person name="Morgan X.C."/>
            <person name="Dunfield P.F."/>
            <person name="Tamas I."/>
            <person name="Houghton K.M."/>
            <person name="Vyssotski M."/>
            <person name="Ryan J.L.J."/>
            <person name="Lagutin K."/>
            <person name="McDonald I.R."/>
            <person name="Stott M.B."/>
        </authorList>
    </citation>
    <scope>NUCLEOTIDE SEQUENCE [LARGE SCALE GENOMIC DNA]</scope>
    <source>
        <strain evidence="3">DSM 23976 / ICMP 18418 / T49</strain>
    </source>
</reference>
<dbReference type="InParanoid" id="S0EYQ1"/>
<sequence>MARAVGFLLLTALAGLVAYWLLAPRLLRTTAISQPNGSLPTTHVPAARSTPASSSANMSNGATIPPSSIPPPLSQEQLNDIARENQRTPYYAWLRNSSNGLVQQAYADTDRTVLIVQLAGAEPDALTVLFNRAIVPYANRYGFLHVRFYVPISPDNPQDRRLYAEASLTNNSWQLFFQ</sequence>
<accession>S0EYQ1</accession>
<evidence type="ECO:0000256" key="1">
    <source>
        <dbReference type="SAM" id="MobiDB-lite"/>
    </source>
</evidence>
<dbReference type="RefSeq" id="WP_016482643.1">
    <property type="nucleotide sequence ID" value="NC_021487.1"/>
</dbReference>
<organism evidence="2 3">
    <name type="scientific">Chthonomonas calidirosea (strain DSM 23976 / ICMP 18418 / T49)</name>
    <dbReference type="NCBI Taxonomy" id="1303518"/>
    <lineage>
        <taxon>Bacteria</taxon>
        <taxon>Bacillati</taxon>
        <taxon>Armatimonadota</taxon>
        <taxon>Chthonomonadia</taxon>
        <taxon>Chthonomonadales</taxon>
        <taxon>Chthonomonadaceae</taxon>
        <taxon>Chthonomonas</taxon>
    </lineage>
</organism>
<dbReference type="STRING" id="454171.CP488_02811"/>
<protein>
    <submittedName>
        <fullName evidence="2">Uncharacterized protein</fullName>
    </submittedName>
</protein>
<feature type="compositionally biased region" description="Low complexity" evidence="1">
    <location>
        <begin position="45"/>
        <end position="56"/>
    </location>
</feature>
<name>S0EYQ1_CHTCT</name>
<dbReference type="KEGG" id="ccz:CCALI_01284"/>
<evidence type="ECO:0000313" key="3">
    <source>
        <dbReference type="Proteomes" id="UP000014227"/>
    </source>
</evidence>